<sequence length="121" mass="13861">MYAAVVAPDNLKEINFVNQHRTTAGTIVQSLFRLKDTENMDGGYFVFPDISVRIEGVFRLRFTLYEISGQRVKDMGTAYSEPFRVYSAKQFPGMAESTCMTRAFSDQGVRIRIRKESRLSM</sequence>
<keyword evidence="3" id="KW-0804">Transcription</keyword>
<feature type="domain" description="Velvet" evidence="5">
    <location>
        <begin position="1"/>
        <end position="114"/>
    </location>
</feature>
<keyword evidence="4" id="KW-0539">Nucleus</keyword>
<comment type="subcellular location">
    <subcellularLocation>
        <location evidence="1">Nucleus</location>
    </subcellularLocation>
</comment>
<dbReference type="InterPro" id="IPR021740">
    <property type="entry name" value="Velvet"/>
</dbReference>
<evidence type="ECO:0000313" key="6">
    <source>
        <dbReference type="EMBL" id="RKP09961.1"/>
    </source>
</evidence>
<evidence type="ECO:0000256" key="4">
    <source>
        <dbReference type="ARBA" id="ARBA00023242"/>
    </source>
</evidence>
<feature type="non-terminal residue" evidence="6">
    <location>
        <position position="121"/>
    </location>
</feature>
<dbReference type="PANTHER" id="PTHR33572">
    <property type="entry name" value="SPORE DEVELOPMENT REGULATOR VOSA"/>
    <property type="match status" value="1"/>
</dbReference>
<dbReference type="InterPro" id="IPR038491">
    <property type="entry name" value="Velvet_dom_sf"/>
</dbReference>
<dbReference type="STRING" id="78915.A0A4P9XWI4"/>
<reference evidence="7" key="1">
    <citation type="journal article" date="2018" name="Nat. Microbiol.">
        <title>Leveraging single-cell genomics to expand the fungal tree of life.</title>
        <authorList>
            <person name="Ahrendt S.R."/>
            <person name="Quandt C.A."/>
            <person name="Ciobanu D."/>
            <person name="Clum A."/>
            <person name="Salamov A."/>
            <person name="Andreopoulos B."/>
            <person name="Cheng J.F."/>
            <person name="Woyke T."/>
            <person name="Pelin A."/>
            <person name="Henrissat B."/>
            <person name="Reynolds N.K."/>
            <person name="Benny G.L."/>
            <person name="Smith M.E."/>
            <person name="James T.Y."/>
            <person name="Grigoriev I.V."/>
        </authorList>
    </citation>
    <scope>NUCLEOTIDE SEQUENCE [LARGE SCALE GENOMIC DNA]</scope>
    <source>
        <strain evidence="7">RSA 1356</strain>
    </source>
</reference>
<dbReference type="GO" id="GO:0005634">
    <property type="term" value="C:nucleus"/>
    <property type="evidence" value="ECO:0007669"/>
    <property type="project" value="UniProtKB-SubCell"/>
</dbReference>
<evidence type="ECO:0000256" key="3">
    <source>
        <dbReference type="ARBA" id="ARBA00023163"/>
    </source>
</evidence>
<dbReference type="InterPro" id="IPR037525">
    <property type="entry name" value="Velvet_dom"/>
</dbReference>
<organism evidence="6 7">
    <name type="scientific">Thamnocephalis sphaerospora</name>
    <dbReference type="NCBI Taxonomy" id="78915"/>
    <lineage>
        <taxon>Eukaryota</taxon>
        <taxon>Fungi</taxon>
        <taxon>Fungi incertae sedis</taxon>
        <taxon>Zoopagomycota</taxon>
        <taxon>Zoopagomycotina</taxon>
        <taxon>Zoopagomycetes</taxon>
        <taxon>Zoopagales</taxon>
        <taxon>Sigmoideomycetaceae</taxon>
        <taxon>Thamnocephalis</taxon>
    </lineage>
</organism>
<protein>
    <submittedName>
        <fullName evidence="6">Velvet factor</fullName>
    </submittedName>
</protein>
<evidence type="ECO:0000256" key="2">
    <source>
        <dbReference type="ARBA" id="ARBA00023015"/>
    </source>
</evidence>
<dbReference type="EMBL" id="KZ992478">
    <property type="protein sequence ID" value="RKP09961.1"/>
    <property type="molecule type" value="Genomic_DNA"/>
</dbReference>
<dbReference type="Pfam" id="PF11754">
    <property type="entry name" value="Velvet"/>
    <property type="match status" value="1"/>
</dbReference>
<dbReference type="Proteomes" id="UP000271241">
    <property type="component" value="Unassembled WGS sequence"/>
</dbReference>
<dbReference type="PANTHER" id="PTHR33572:SF18">
    <property type="entry name" value="SPORE DEVELOPMENT REGULATOR VOSA"/>
    <property type="match status" value="1"/>
</dbReference>
<keyword evidence="2" id="KW-0805">Transcription regulation</keyword>
<dbReference type="OrthoDB" id="5599552at2759"/>
<dbReference type="PROSITE" id="PS51821">
    <property type="entry name" value="VELVET"/>
    <property type="match status" value="1"/>
</dbReference>
<name>A0A4P9XWI4_9FUNG</name>
<dbReference type="Gene3D" id="2.60.40.3960">
    <property type="entry name" value="Velvet domain"/>
    <property type="match status" value="1"/>
</dbReference>
<dbReference type="AlphaFoldDB" id="A0A4P9XWI4"/>
<proteinExistence type="predicted"/>
<keyword evidence="7" id="KW-1185">Reference proteome</keyword>
<gene>
    <name evidence="6" type="ORF">THASP1DRAFT_2981</name>
</gene>
<evidence type="ECO:0000256" key="1">
    <source>
        <dbReference type="ARBA" id="ARBA00004123"/>
    </source>
</evidence>
<evidence type="ECO:0000259" key="5">
    <source>
        <dbReference type="PROSITE" id="PS51821"/>
    </source>
</evidence>
<evidence type="ECO:0000313" key="7">
    <source>
        <dbReference type="Proteomes" id="UP000271241"/>
    </source>
</evidence>
<accession>A0A4P9XWI4</accession>